<sequence length="244" mass="28076">MHPLSITTIQTNIHLQHQDLEAVKKALGTWLKKKGFAEHGFIHNHETEEDPEFKKQEYPLIQLRLPKDKLMLWGMNKGADILQKIMMHEMLRGFQFRGTQCRIIPAGTGTVINELGFLNGNEQNKYSLNYFAALNPANAKAWQALPNAAKRIERLEELLKNNIAMFCKAAGFKLDKEKLNASIYWVWHSQWVKIKEHNVIGFTLDYTSNLQMPDGIALGRQTRLGYGWQTSRSMKEDELVTTLP</sequence>
<evidence type="ECO:0000259" key="2">
    <source>
        <dbReference type="Pfam" id="PF17955"/>
    </source>
</evidence>
<feature type="domain" description="Cas6b C-terminal" evidence="1">
    <location>
        <begin position="122"/>
        <end position="228"/>
    </location>
</feature>
<name>A0A1I5TIZ8_9BACT</name>
<dbReference type="RefSeq" id="WP_090655728.1">
    <property type="nucleotide sequence ID" value="NZ_FOXQ01000002.1"/>
</dbReference>
<dbReference type="InterPro" id="IPR041528">
    <property type="entry name" value="Cas6b_N"/>
</dbReference>
<feature type="domain" description="Cas6b N-terminal" evidence="2">
    <location>
        <begin position="6"/>
        <end position="87"/>
    </location>
</feature>
<accession>A0A1I5TIZ8</accession>
<reference evidence="3 4" key="1">
    <citation type="submission" date="2016-10" db="EMBL/GenBank/DDBJ databases">
        <authorList>
            <person name="de Groot N.N."/>
        </authorList>
    </citation>
    <scope>NUCLEOTIDE SEQUENCE [LARGE SCALE GENOMIC DNA]</scope>
    <source>
        <strain evidence="3 4">DSM 28286</strain>
    </source>
</reference>
<dbReference type="AlphaFoldDB" id="A0A1I5TIZ8"/>
<gene>
    <name evidence="3" type="ORF">SAMN05444277_102158</name>
</gene>
<evidence type="ECO:0000259" key="1">
    <source>
        <dbReference type="Pfam" id="PF17262"/>
    </source>
</evidence>
<dbReference type="Pfam" id="PF17262">
    <property type="entry name" value="Cas6b_C"/>
    <property type="match status" value="1"/>
</dbReference>
<evidence type="ECO:0000313" key="3">
    <source>
        <dbReference type="EMBL" id="SFP83029.1"/>
    </source>
</evidence>
<protein>
    <submittedName>
        <fullName evidence="3">Uncharacterized protein</fullName>
    </submittedName>
</protein>
<proteinExistence type="predicted"/>
<dbReference type="Proteomes" id="UP000199031">
    <property type="component" value="Unassembled WGS sequence"/>
</dbReference>
<dbReference type="InterPro" id="IPR020209">
    <property type="entry name" value="Cas6b_C"/>
</dbReference>
<dbReference type="STRING" id="1465490.SAMN05444277_102158"/>
<evidence type="ECO:0000313" key="4">
    <source>
        <dbReference type="Proteomes" id="UP000199031"/>
    </source>
</evidence>
<keyword evidence="4" id="KW-1185">Reference proteome</keyword>
<organism evidence="3 4">
    <name type="scientific">Parafilimonas terrae</name>
    <dbReference type="NCBI Taxonomy" id="1465490"/>
    <lineage>
        <taxon>Bacteria</taxon>
        <taxon>Pseudomonadati</taxon>
        <taxon>Bacteroidota</taxon>
        <taxon>Chitinophagia</taxon>
        <taxon>Chitinophagales</taxon>
        <taxon>Chitinophagaceae</taxon>
        <taxon>Parafilimonas</taxon>
    </lineage>
</organism>
<dbReference type="Pfam" id="PF17955">
    <property type="entry name" value="Cas6b_N"/>
    <property type="match status" value="1"/>
</dbReference>
<dbReference type="EMBL" id="FOXQ01000002">
    <property type="protein sequence ID" value="SFP83029.1"/>
    <property type="molecule type" value="Genomic_DNA"/>
</dbReference>